<feature type="transmembrane region" description="Helical" evidence="1">
    <location>
        <begin position="74"/>
        <end position="96"/>
    </location>
</feature>
<gene>
    <name evidence="2" type="ORF">ACFOUW_06375</name>
</gene>
<keyword evidence="1" id="KW-0812">Transmembrane</keyword>
<feature type="transmembrane region" description="Helical" evidence="1">
    <location>
        <begin position="149"/>
        <end position="166"/>
    </location>
</feature>
<evidence type="ECO:0000313" key="3">
    <source>
        <dbReference type="Proteomes" id="UP001595699"/>
    </source>
</evidence>
<dbReference type="EMBL" id="JBHRZH010000005">
    <property type="protein sequence ID" value="MFC3760455.1"/>
    <property type="molecule type" value="Genomic_DNA"/>
</dbReference>
<feature type="transmembrane region" description="Helical" evidence="1">
    <location>
        <begin position="47"/>
        <end position="67"/>
    </location>
</feature>
<feature type="transmembrane region" description="Helical" evidence="1">
    <location>
        <begin position="248"/>
        <end position="272"/>
    </location>
</feature>
<comment type="caution">
    <text evidence="2">The sequence shown here is derived from an EMBL/GenBank/DDBJ whole genome shotgun (WGS) entry which is preliminary data.</text>
</comment>
<evidence type="ECO:0000313" key="2">
    <source>
        <dbReference type="EMBL" id="MFC3760455.1"/>
    </source>
</evidence>
<keyword evidence="1" id="KW-0472">Membrane</keyword>
<evidence type="ECO:0000256" key="1">
    <source>
        <dbReference type="SAM" id="Phobius"/>
    </source>
</evidence>
<proteinExistence type="predicted"/>
<feature type="transmembrane region" description="Helical" evidence="1">
    <location>
        <begin position="284"/>
        <end position="307"/>
    </location>
</feature>
<accession>A0ABV7Y9U0</accession>
<dbReference type="Proteomes" id="UP001595699">
    <property type="component" value="Unassembled WGS sequence"/>
</dbReference>
<feature type="transmembrane region" description="Helical" evidence="1">
    <location>
        <begin position="12"/>
        <end position="32"/>
    </location>
</feature>
<dbReference type="RefSeq" id="WP_205122501.1">
    <property type="nucleotide sequence ID" value="NZ_JAFBCM010000001.1"/>
</dbReference>
<name>A0ABV7Y9U0_9ACTN</name>
<keyword evidence="1" id="KW-1133">Transmembrane helix</keyword>
<keyword evidence="3" id="KW-1185">Reference proteome</keyword>
<feature type="transmembrane region" description="Helical" evidence="1">
    <location>
        <begin position="116"/>
        <end position="137"/>
    </location>
</feature>
<sequence>MRERLAGWHRPLLVLTAASVLVGVVCLGGLAFDDRVLTGAPIWMKPFKFSVSIAIYSFTIAWMLTLLRFRRTAWWLGTIVSVMLGGELVLIVLQVIRGTTSHFNYATPFDATIFTAMAGMIVTLWVANLAIGVLLLFQRLDDRSLAWSLRLGTLVALVGMAVAFFMPQPTPEQEAAFDNGGSSDIVGAHSVGVPDGGPGLPIVGWSTVGGDLRVAHFLGIHALQAIPLLAFALILLMPRFRVLASQAVRTGLVVVAGLAYLGLVVISAWQALRGQSVIHPDGLTLGAVGILVAAVAASTLAILTVGARQSHRQEKEKVA</sequence>
<reference evidence="3" key="1">
    <citation type="journal article" date="2019" name="Int. J. Syst. Evol. Microbiol.">
        <title>The Global Catalogue of Microorganisms (GCM) 10K type strain sequencing project: providing services to taxonomists for standard genome sequencing and annotation.</title>
        <authorList>
            <consortium name="The Broad Institute Genomics Platform"/>
            <consortium name="The Broad Institute Genome Sequencing Center for Infectious Disease"/>
            <person name="Wu L."/>
            <person name="Ma J."/>
        </authorList>
    </citation>
    <scope>NUCLEOTIDE SEQUENCE [LARGE SCALE GENOMIC DNA]</scope>
    <source>
        <strain evidence="3">CGMCC 4.7241</strain>
    </source>
</reference>
<feature type="transmembrane region" description="Helical" evidence="1">
    <location>
        <begin position="214"/>
        <end position="236"/>
    </location>
</feature>
<protein>
    <submittedName>
        <fullName evidence="2">Uncharacterized protein</fullName>
    </submittedName>
</protein>
<organism evidence="2 3">
    <name type="scientific">Tenggerimyces flavus</name>
    <dbReference type="NCBI Taxonomy" id="1708749"/>
    <lineage>
        <taxon>Bacteria</taxon>
        <taxon>Bacillati</taxon>
        <taxon>Actinomycetota</taxon>
        <taxon>Actinomycetes</taxon>
        <taxon>Propionibacteriales</taxon>
        <taxon>Nocardioidaceae</taxon>
        <taxon>Tenggerimyces</taxon>
    </lineage>
</organism>